<name>A0A160TRS5_9ZZZZ</name>
<proteinExistence type="predicted"/>
<protein>
    <submittedName>
        <fullName evidence="1">Uncharacterized protein</fullName>
    </submittedName>
</protein>
<dbReference type="EMBL" id="CZRL01000086">
    <property type="protein sequence ID" value="CUS52725.1"/>
    <property type="molecule type" value="Genomic_DNA"/>
</dbReference>
<sequence length="84" mass="9651">MNDDSLVTRDVEKAINWSLGDNIFTCEWDIMASTTKARQYGFESFAGSEYMFLRILTEMAEARMIPPLWALSLKMIMKENPAHA</sequence>
<organism evidence="1">
    <name type="scientific">hydrothermal vent metagenome</name>
    <dbReference type="NCBI Taxonomy" id="652676"/>
    <lineage>
        <taxon>unclassified sequences</taxon>
        <taxon>metagenomes</taxon>
        <taxon>ecological metagenomes</taxon>
    </lineage>
</organism>
<accession>A0A160TRS5</accession>
<dbReference type="Gene3D" id="3.40.50.720">
    <property type="entry name" value="NAD(P)-binding Rossmann-like Domain"/>
    <property type="match status" value="1"/>
</dbReference>
<gene>
    <name evidence="1" type="ORF">MGWOODY_XGa606</name>
</gene>
<evidence type="ECO:0000313" key="1">
    <source>
        <dbReference type="EMBL" id="CUS52725.1"/>
    </source>
</evidence>
<reference evidence="1" key="1">
    <citation type="submission" date="2015-10" db="EMBL/GenBank/DDBJ databases">
        <authorList>
            <person name="Gilbert D.G."/>
        </authorList>
    </citation>
    <scope>NUCLEOTIDE SEQUENCE</scope>
</reference>
<dbReference type="AlphaFoldDB" id="A0A160TRS5"/>